<dbReference type="PANTHER" id="PTHR33304:SF41">
    <property type="entry name" value="ZINC FINGER PHD-TYPE DOMAIN-CONTAINING PROTEIN"/>
    <property type="match status" value="1"/>
</dbReference>
<keyword evidence="4" id="KW-0805">Transcription regulation</keyword>
<evidence type="ECO:0000256" key="2">
    <source>
        <dbReference type="ARBA" id="ARBA00022771"/>
    </source>
</evidence>
<sequence length="485" mass="55620">MSSVPSKDQCHPESPYMHHKKDVVLDKREKKICEVCGDFGIQEAIITCYQCKNVDVHQYCVVGYWEDAPVDWCCEECDIRKGVMFSPGGLENERFKGSKLHASAKICQSTVQPNKHSKFPRRQHINWEKEVRIGKTRYLPVEEALGLSSRIKKYGSAPINIVCSRVVSTKSRKFSTPKGLGASTILEHMTRDVVNESRMMYSPMTHPCDPALVPSWKGSFDILGALELALGIFQAHPPCRVSRKVYDFSGLLPDTLKLELVQRGDIWPSLFDNHCPGKEDIGLYFFESEKKRFEGYIALVEFMRNKDLVMKTIINDVELIILASTTLCNDSQRWNNKHFLWGLFYRMRQDTNKCARRSLPSTLPQVSFYTSFRSVNCLTNLRLPILNVIFFIVNRSSSSLLVLCWLLWMNSAEKCHIPFCSPDNSLFLVHALFQGHGEPKISNLGSFVPAYKENISSSEDDQQGFLLKHTRAISCKDWRYLQKRH</sequence>
<reference evidence="7 8" key="1">
    <citation type="submission" date="2020-09" db="EMBL/GenBank/DDBJ databases">
        <title>De no assembly of potato wild relative species, Solanum commersonii.</title>
        <authorList>
            <person name="Cho K."/>
        </authorList>
    </citation>
    <scope>NUCLEOTIDE SEQUENCE [LARGE SCALE GENOMIC DNA]</scope>
    <source>
        <strain evidence="7">LZ3.2</strain>
        <tissue evidence="7">Leaf</tissue>
    </source>
</reference>
<protein>
    <recommendedName>
        <fullName evidence="6">AIPP2-like SPOC-like domain-containing protein</fullName>
    </recommendedName>
</protein>
<dbReference type="PANTHER" id="PTHR33304">
    <property type="match status" value="1"/>
</dbReference>
<evidence type="ECO:0000256" key="1">
    <source>
        <dbReference type="ARBA" id="ARBA00022723"/>
    </source>
</evidence>
<dbReference type="PROSITE" id="PS01359">
    <property type="entry name" value="ZF_PHD_1"/>
    <property type="match status" value="1"/>
</dbReference>
<evidence type="ECO:0000313" key="8">
    <source>
        <dbReference type="Proteomes" id="UP000824120"/>
    </source>
</evidence>
<dbReference type="AlphaFoldDB" id="A0A9J5YRP1"/>
<dbReference type="Proteomes" id="UP000824120">
    <property type="component" value="Chromosome 6"/>
</dbReference>
<keyword evidence="1" id="KW-0479">Metal-binding</keyword>
<gene>
    <name evidence="7" type="ORF">H5410_032944</name>
</gene>
<evidence type="ECO:0000256" key="4">
    <source>
        <dbReference type="ARBA" id="ARBA00023015"/>
    </source>
</evidence>
<dbReference type="GO" id="GO:0034244">
    <property type="term" value="P:negative regulation of transcription elongation by RNA polymerase II"/>
    <property type="evidence" value="ECO:0007669"/>
    <property type="project" value="InterPro"/>
</dbReference>
<evidence type="ECO:0000256" key="3">
    <source>
        <dbReference type="ARBA" id="ARBA00022833"/>
    </source>
</evidence>
<dbReference type="GO" id="GO:0140566">
    <property type="term" value="F:histone reader activity"/>
    <property type="evidence" value="ECO:0007669"/>
    <property type="project" value="InterPro"/>
</dbReference>
<dbReference type="InterPro" id="IPR011011">
    <property type="entry name" value="Znf_FYVE_PHD"/>
</dbReference>
<keyword evidence="3" id="KW-0862">Zinc</keyword>
<evidence type="ECO:0000313" key="7">
    <source>
        <dbReference type="EMBL" id="KAG5601574.1"/>
    </source>
</evidence>
<dbReference type="EMBL" id="JACXVP010000006">
    <property type="protein sequence ID" value="KAG5601574.1"/>
    <property type="molecule type" value="Genomic_DNA"/>
</dbReference>
<name>A0A9J5YRP1_SOLCO</name>
<dbReference type="InterPro" id="IPR056280">
    <property type="entry name" value="AIPP2-like_SPOC"/>
</dbReference>
<comment type="caution">
    <text evidence="7">The sequence shown here is derived from an EMBL/GenBank/DDBJ whole genome shotgun (WGS) entry which is preliminary data.</text>
</comment>
<dbReference type="InterPro" id="IPR019786">
    <property type="entry name" value="Zinc_finger_PHD-type_CS"/>
</dbReference>
<dbReference type="InterPro" id="IPR049914">
    <property type="entry name" value="PHD1-3/5-6"/>
</dbReference>
<evidence type="ECO:0000259" key="6">
    <source>
        <dbReference type="Pfam" id="PF23121"/>
    </source>
</evidence>
<keyword evidence="2" id="KW-0863">Zinc-finger</keyword>
<organism evidence="7 8">
    <name type="scientific">Solanum commersonii</name>
    <name type="common">Commerson's wild potato</name>
    <name type="synonym">Commerson's nightshade</name>
    <dbReference type="NCBI Taxonomy" id="4109"/>
    <lineage>
        <taxon>Eukaryota</taxon>
        <taxon>Viridiplantae</taxon>
        <taxon>Streptophyta</taxon>
        <taxon>Embryophyta</taxon>
        <taxon>Tracheophyta</taxon>
        <taxon>Spermatophyta</taxon>
        <taxon>Magnoliopsida</taxon>
        <taxon>eudicotyledons</taxon>
        <taxon>Gunneridae</taxon>
        <taxon>Pentapetalae</taxon>
        <taxon>asterids</taxon>
        <taxon>lamiids</taxon>
        <taxon>Solanales</taxon>
        <taxon>Solanaceae</taxon>
        <taxon>Solanoideae</taxon>
        <taxon>Solaneae</taxon>
        <taxon>Solanum</taxon>
    </lineage>
</organism>
<dbReference type="OrthoDB" id="1305340at2759"/>
<evidence type="ECO:0000256" key="5">
    <source>
        <dbReference type="ARBA" id="ARBA00023163"/>
    </source>
</evidence>
<dbReference type="GO" id="GO:0008270">
    <property type="term" value="F:zinc ion binding"/>
    <property type="evidence" value="ECO:0007669"/>
    <property type="project" value="UniProtKB-KW"/>
</dbReference>
<accession>A0A9J5YRP1</accession>
<dbReference type="SUPFAM" id="SSF57903">
    <property type="entry name" value="FYVE/PHD zinc finger"/>
    <property type="match status" value="1"/>
</dbReference>
<dbReference type="Pfam" id="PF23121">
    <property type="entry name" value="SPOC_AIPP2"/>
    <property type="match status" value="1"/>
</dbReference>
<dbReference type="Gene3D" id="3.30.40.10">
    <property type="entry name" value="Zinc/RING finger domain, C3HC4 (zinc finger)"/>
    <property type="match status" value="1"/>
</dbReference>
<keyword evidence="8" id="KW-1185">Reference proteome</keyword>
<keyword evidence="5" id="KW-0804">Transcription</keyword>
<proteinExistence type="predicted"/>
<dbReference type="InterPro" id="IPR013083">
    <property type="entry name" value="Znf_RING/FYVE/PHD"/>
</dbReference>
<feature type="domain" description="AIPP2-like SPOC-like" evidence="6">
    <location>
        <begin position="216"/>
        <end position="344"/>
    </location>
</feature>